<dbReference type="EMBL" id="FNCF01000002">
    <property type="protein sequence ID" value="SDF91366.1"/>
    <property type="molecule type" value="Genomic_DNA"/>
</dbReference>
<evidence type="ECO:0000313" key="1">
    <source>
        <dbReference type="EMBL" id="SDF91366.1"/>
    </source>
</evidence>
<gene>
    <name evidence="1" type="ORF">SAMN05660324_1272</name>
</gene>
<reference evidence="2" key="1">
    <citation type="submission" date="2016-10" db="EMBL/GenBank/DDBJ databases">
        <authorList>
            <person name="Varghese N."/>
            <person name="Submissions S."/>
        </authorList>
    </citation>
    <scope>NUCLEOTIDE SEQUENCE [LARGE SCALE GENOMIC DNA]</scope>
    <source>
        <strain evidence="2">DSM 44526</strain>
    </source>
</reference>
<name>A0A1G7PYN4_9ACTN</name>
<protein>
    <submittedName>
        <fullName evidence="1">Uncharacterized protein</fullName>
    </submittedName>
</protein>
<dbReference type="AlphaFoldDB" id="A0A1G7PYN4"/>
<evidence type="ECO:0000313" key="2">
    <source>
        <dbReference type="Proteomes" id="UP000198863"/>
    </source>
</evidence>
<accession>A0A1G7PYN4</accession>
<proteinExistence type="predicted"/>
<dbReference type="RefSeq" id="WP_165640160.1">
    <property type="nucleotide sequence ID" value="NZ_FNCF01000002.1"/>
</dbReference>
<organism evidence="1 2">
    <name type="scientific">Klenkia brasiliensis</name>
    <dbReference type="NCBI Taxonomy" id="333142"/>
    <lineage>
        <taxon>Bacteria</taxon>
        <taxon>Bacillati</taxon>
        <taxon>Actinomycetota</taxon>
        <taxon>Actinomycetes</taxon>
        <taxon>Geodermatophilales</taxon>
        <taxon>Geodermatophilaceae</taxon>
        <taxon>Klenkia</taxon>
    </lineage>
</organism>
<dbReference type="Proteomes" id="UP000198863">
    <property type="component" value="Unassembled WGS sequence"/>
</dbReference>
<sequence>MTRPPLAELSSEHRSGAVRRLAGAPVPEVQSTVGDVVVRYPYEVGRFRF</sequence>
<keyword evidence="2" id="KW-1185">Reference proteome</keyword>